<evidence type="ECO:0000313" key="3">
    <source>
        <dbReference type="EMBL" id="MBW0474997.1"/>
    </source>
</evidence>
<dbReference type="AlphaFoldDB" id="A0A9Q3C0Q6"/>
<evidence type="ECO:0000256" key="1">
    <source>
        <dbReference type="ARBA" id="ARBA00022884"/>
    </source>
</evidence>
<dbReference type="InterPro" id="IPR012337">
    <property type="entry name" value="RNaseH-like_sf"/>
</dbReference>
<keyword evidence="4" id="KW-1185">Reference proteome</keyword>
<dbReference type="GO" id="GO:0015074">
    <property type="term" value="P:DNA integration"/>
    <property type="evidence" value="ECO:0007669"/>
    <property type="project" value="InterPro"/>
</dbReference>
<dbReference type="OrthoDB" id="4360000at2759"/>
<dbReference type="PROSITE" id="PS50994">
    <property type="entry name" value="INTEGRASE"/>
    <property type="match status" value="1"/>
</dbReference>
<dbReference type="PANTHER" id="PTHR37984:SF5">
    <property type="entry name" value="PROTEIN NYNRIN-LIKE"/>
    <property type="match status" value="1"/>
</dbReference>
<protein>
    <recommendedName>
        <fullName evidence="2">Integrase catalytic domain-containing protein</fullName>
    </recommendedName>
</protein>
<dbReference type="InterPro" id="IPR036397">
    <property type="entry name" value="RNaseH_sf"/>
</dbReference>
<feature type="domain" description="Integrase catalytic" evidence="2">
    <location>
        <begin position="1"/>
        <end position="131"/>
    </location>
</feature>
<dbReference type="Proteomes" id="UP000765509">
    <property type="component" value="Unassembled WGS sequence"/>
</dbReference>
<dbReference type="SUPFAM" id="SSF53098">
    <property type="entry name" value="Ribonuclease H-like"/>
    <property type="match status" value="1"/>
</dbReference>
<comment type="caution">
    <text evidence="3">The sequence shown here is derived from an EMBL/GenBank/DDBJ whole genome shotgun (WGS) entry which is preliminary data.</text>
</comment>
<reference evidence="3" key="1">
    <citation type="submission" date="2021-03" db="EMBL/GenBank/DDBJ databases">
        <title>Draft genome sequence of rust myrtle Austropuccinia psidii MF-1, a brazilian biotype.</title>
        <authorList>
            <person name="Quecine M.C."/>
            <person name="Pachon D.M.R."/>
            <person name="Bonatelli M.L."/>
            <person name="Correr F.H."/>
            <person name="Franceschini L.M."/>
            <person name="Leite T.F."/>
            <person name="Margarido G.R.A."/>
            <person name="Almeida C.A."/>
            <person name="Ferrarezi J.A."/>
            <person name="Labate C.A."/>
        </authorList>
    </citation>
    <scope>NUCLEOTIDE SEQUENCE</scope>
    <source>
        <strain evidence="3">MF-1</strain>
    </source>
</reference>
<name>A0A9Q3C0Q6_9BASI</name>
<evidence type="ECO:0000259" key="2">
    <source>
        <dbReference type="PROSITE" id="PS50994"/>
    </source>
</evidence>
<dbReference type="GO" id="GO:0005634">
    <property type="term" value="C:nucleus"/>
    <property type="evidence" value="ECO:0007669"/>
    <property type="project" value="UniProtKB-ARBA"/>
</dbReference>
<dbReference type="Gene3D" id="3.30.420.10">
    <property type="entry name" value="Ribonuclease H-like superfamily/Ribonuclease H"/>
    <property type="match status" value="1"/>
</dbReference>
<organism evidence="3 4">
    <name type="scientific">Austropuccinia psidii MF-1</name>
    <dbReference type="NCBI Taxonomy" id="1389203"/>
    <lineage>
        <taxon>Eukaryota</taxon>
        <taxon>Fungi</taxon>
        <taxon>Dikarya</taxon>
        <taxon>Basidiomycota</taxon>
        <taxon>Pucciniomycotina</taxon>
        <taxon>Pucciniomycetes</taxon>
        <taxon>Pucciniales</taxon>
        <taxon>Sphaerophragmiaceae</taxon>
        <taxon>Austropuccinia</taxon>
    </lineage>
</organism>
<evidence type="ECO:0000313" key="4">
    <source>
        <dbReference type="Proteomes" id="UP000765509"/>
    </source>
</evidence>
<dbReference type="EMBL" id="AVOT02003944">
    <property type="protein sequence ID" value="MBW0474997.1"/>
    <property type="molecule type" value="Genomic_DNA"/>
</dbReference>
<dbReference type="InterPro" id="IPR050951">
    <property type="entry name" value="Retrovirus_Pol_polyprotein"/>
</dbReference>
<accession>A0A9Q3C0Q6</accession>
<sequence>MRTMPKKDTALDKALLFWNNTIATCGVTKFIIGAWNPKLKSELWTKLYDIVGTKVAFSTAYHPQTAGLAERMIQTLQEIIRRFCEYGMKYKDHEGYTHDCITLLPAVKQAYNTSQHSAPGKSPFLEEKGWNPLLPVDHLKKNILNMHPTAKYFHEMWKGECDRALHSIG</sequence>
<keyword evidence="1" id="KW-0694">RNA-binding</keyword>
<gene>
    <name evidence="3" type="ORF">O181_014712</name>
</gene>
<dbReference type="GO" id="GO:0003723">
    <property type="term" value="F:RNA binding"/>
    <property type="evidence" value="ECO:0007669"/>
    <property type="project" value="UniProtKB-KW"/>
</dbReference>
<dbReference type="InterPro" id="IPR001584">
    <property type="entry name" value="Integrase_cat-core"/>
</dbReference>
<proteinExistence type="predicted"/>
<dbReference type="PANTHER" id="PTHR37984">
    <property type="entry name" value="PROTEIN CBG26694"/>
    <property type="match status" value="1"/>
</dbReference>